<dbReference type="EMBL" id="RDQO01000003">
    <property type="protein sequence ID" value="RMX05646.1"/>
    <property type="molecule type" value="Genomic_DNA"/>
</dbReference>
<sequence length="1511" mass="163460">MRGLTVLTRWALRLALAGWALALLALVLLHAWVLPHLQDWKPRLEAWGSAALGAPLRIGSIEALPNGLLPAVRVRGLQVLDAGEATLEVPEAILALSPRSLWRGSMEQLALRHPHLQVRQTPTGLRVAGQDVAWPEAGQPPSGDLPPMLLWLLRQPELLIEGGRLSWQPAAVADHAGFGDAAVDDADGVTMAAPGPAWHIDGIELLMRYQPLSLRHEWSVRLQPSWTGAAALELRAQLRRPLLAVGDAAGWPRWSGQVYIRWPQFDVAALAPVVAALPPLQGIDWQQLKPEGRLGVQTWLELDDGQLRRLTADVVGRDVQARLPGASMSLALDELQSRLRASHAPSAEGSDWEVQSEGLRFSAQGLSWQDGDVHWQYHQPSQPRQSALMSDGARRGASRWPQALPARMRLAVSTIDVAALSRVLGALAWEPQDAQAAPPARPDFVEANADQAWSMALLGRMLQRWQPSGTLRDLALEWQGRAGEVAPHWRVQAHVEALRLGMDAPAEGPALPLGLAGWSGALQADAHGGAFIARVRDGLLRLPTVFEEPELPLQTLDAELRWRLGPHGQLDVEAPSVRFANADAKGELQAHWRTLNDDELAAPVADVPASRYPGVLQLNGTLSDADGARAARYLPLTVAADVRRYVREAVQKGRIRQADVDVHGDLRHFPFDPVHEERAGASGELFRIVAELEDVDYRYAPHYLLHESTGTAGSPALVWPDLQAVGATLRFEGNRMALAVREGHLRDAPALRIASGSSARIDDLGHAVLQVDATLDGPLQPQLERLARSPVARMTDHLMDALTATGDARLRLQLGLPLDSRHGGDYRVQGELQLKGNDLQWWPEVPVLQGASGLVRFTDKGFDSQDLRGRALGGELRLTAAMDERTRGQPTHTRVQAQGRLSAAGLQTYLQRATGGGPVLTMARALEGESDYRLDLQLLGQRPYLSFSSDMVGMASHLPSPLQKPADTARPLVLQHQPAEAGATELWQLDWGELVAARYRLTVPTDAAAPRQVQQGQVFVGDFSADERRHPEFIAAPFVELPQPPRVQVYVDLPELDAQAWYRLLAAPAVPASPAATATAAAAATGTTTMGTPPASTASATAAAPQELVWKGLIPDVWNWRVGRLQWGPRNVHGLRMQLYQAPDGQPIWHANVQAQEMLGALEYHPDYLERTGLVRGRLQYLELPEAITESLGAADAASPDAAAPAAGSGLQRLPTLDLEIDRLLFASRDWGKVALQAMNRVEAGVPSQWRINHLSIDTPEARLSASGNWEDLQPDSRPHTLLEGRKRMAMDFSLELRDAGRLLARLGMPGLLRGGKGSLEGRLGWLGSPVELDLPSLNGRFHINVGQGQFLRADAGMARLLGVLSLQALPRRLTLDFRDVFSEGFAFDAVQGDVQMAAGKAHTSNLQMQGVNAAVALEGSADLVRETQDIRVVVVPEVNTLAASLVATAINPAIGAGTLLAQLLLDKPLADATTRAFHIHGSWQEPVVDRVGAAAAAPAAPAADGGDPAP</sequence>
<feature type="domain" description="YhdP central" evidence="1">
    <location>
        <begin position="458"/>
        <end position="1489"/>
    </location>
</feature>
<dbReference type="InterPro" id="IPR011836">
    <property type="entry name" value="YhdP"/>
</dbReference>
<dbReference type="InterPro" id="IPR025263">
    <property type="entry name" value="YhdP_central"/>
</dbReference>
<evidence type="ECO:0000313" key="3">
    <source>
        <dbReference type="Proteomes" id="UP000278006"/>
    </source>
</evidence>
<dbReference type="Pfam" id="PF13116">
    <property type="entry name" value="YhdP"/>
    <property type="match status" value="2"/>
</dbReference>
<reference evidence="2 3" key="1">
    <citation type="submission" date="2018-10" db="EMBL/GenBank/DDBJ databases">
        <title>Draft genome of Cortibacter populi DSM10536.</title>
        <authorList>
            <person name="Bernier A.-M."/>
            <person name="Bernard K."/>
        </authorList>
    </citation>
    <scope>NUCLEOTIDE SEQUENCE [LARGE SCALE GENOMIC DNA]</scope>
    <source>
        <strain evidence="2 3">DSM 105136</strain>
    </source>
</reference>
<feature type="domain" description="YhdP central" evidence="1">
    <location>
        <begin position="8"/>
        <end position="428"/>
    </location>
</feature>
<dbReference type="Proteomes" id="UP000278006">
    <property type="component" value="Unassembled WGS sequence"/>
</dbReference>
<evidence type="ECO:0000313" key="2">
    <source>
        <dbReference type="EMBL" id="RMX05646.1"/>
    </source>
</evidence>
<evidence type="ECO:0000259" key="1">
    <source>
        <dbReference type="Pfam" id="PF13116"/>
    </source>
</evidence>
<organism evidence="2 3">
    <name type="scientific">Corticibacter populi</name>
    <dbReference type="NCBI Taxonomy" id="1550736"/>
    <lineage>
        <taxon>Bacteria</taxon>
        <taxon>Pseudomonadati</taxon>
        <taxon>Pseudomonadota</taxon>
        <taxon>Betaproteobacteria</taxon>
        <taxon>Burkholderiales</taxon>
        <taxon>Comamonadaceae</taxon>
        <taxon>Corticibacter</taxon>
    </lineage>
</organism>
<accession>A0A3M6QRI4</accession>
<dbReference type="PANTHER" id="PTHR38690">
    <property type="entry name" value="PROTEASE-RELATED"/>
    <property type="match status" value="1"/>
</dbReference>
<comment type="caution">
    <text evidence="2">The sequence shown here is derived from an EMBL/GenBank/DDBJ whole genome shotgun (WGS) entry which is preliminary data.</text>
</comment>
<dbReference type="PANTHER" id="PTHR38690:SF1">
    <property type="entry name" value="PROTEASE"/>
    <property type="match status" value="1"/>
</dbReference>
<gene>
    <name evidence="2" type="ORF">D8I35_10635</name>
</gene>
<name>A0A3M6QRI4_9BURK</name>
<protein>
    <submittedName>
        <fullName evidence="2">TIGR02099 family protein</fullName>
    </submittedName>
</protein>
<keyword evidence="3" id="KW-1185">Reference proteome</keyword>
<proteinExistence type="predicted"/>
<dbReference type="NCBIfam" id="TIGR02099">
    <property type="entry name" value="YhdP family protein"/>
    <property type="match status" value="1"/>
</dbReference>